<gene>
    <name evidence="1" type="ORF">CTZ24_24030</name>
</gene>
<dbReference type="KEGG" id="ppho:CTZ24_24030"/>
<dbReference type="Proteomes" id="UP000424872">
    <property type="component" value="Plasmid pMSR2B"/>
</dbReference>
<evidence type="ECO:0000313" key="1">
    <source>
        <dbReference type="EMBL" id="QGR09539.1"/>
    </source>
</evidence>
<accession>A0AAP9KRY0</accession>
<organism evidence="1 2">
    <name type="scientific">Pantoea phytobeneficialis</name>
    <dbReference type="NCBI Taxonomy" id="2052056"/>
    <lineage>
        <taxon>Bacteria</taxon>
        <taxon>Pseudomonadati</taxon>
        <taxon>Pseudomonadota</taxon>
        <taxon>Gammaproteobacteria</taxon>
        <taxon>Enterobacterales</taxon>
        <taxon>Erwiniaceae</taxon>
        <taxon>Pantoea</taxon>
    </lineage>
</organism>
<geneLocation type="plasmid" evidence="2">
    <name>pmsr2b</name>
</geneLocation>
<keyword evidence="1" id="KW-0614">Plasmid</keyword>
<name>A0AAP9KRY0_9GAMM</name>
<dbReference type="EMBL" id="CP024638">
    <property type="protein sequence ID" value="QGR09539.1"/>
    <property type="molecule type" value="Genomic_DNA"/>
</dbReference>
<reference evidence="2" key="1">
    <citation type="submission" date="2017-11" db="EMBL/GenBank/DDBJ databases">
        <title>Genome sequence of Pantoea sp. MSR2.</title>
        <authorList>
            <person name="Nascimento F.X."/>
        </authorList>
    </citation>
    <scope>NUCLEOTIDE SEQUENCE [LARGE SCALE GENOMIC DNA]</scope>
    <source>
        <strain evidence="2">MSR2</strain>
        <plasmid evidence="2">pmsr2b</plasmid>
    </source>
</reference>
<sequence>MATAGNLAANLLAVRLATRLKLCDKGLISEDFTDKNLSPMPFKRHKAFRTGVVGGTDDVEQTGI</sequence>
<dbReference type="AlphaFoldDB" id="A0AAP9KRY0"/>
<protein>
    <submittedName>
        <fullName evidence="1">Uncharacterized protein</fullName>
    </submittedName>
</protein>
<proteinExistence type="predicted"/>
<evidence type="ECO:0000313" key="2">
    <source>
        <dbReference type="Proteomes" id="UP000424872"/>
    </source>
</evidence>